<dbReference type="Gene3D" id="1.10.287.470">
    <property type="entry name" value="Helix hairpin bin"/>
    <property type="match status" value="1"/>
</dbReference>
<evidence type="ECO:0000256" key="3">
    <source>
        <dbReference type="SAM" id="Coils"/>
    </source>
</evidence>
<gene>
    <name evidence="7" type="ORF">G3M70_15855</name>
</gene>
<proteinExistence type="predicted"/>
<evidence type="ECO:0000256" key="5">
    <source>
        <dbReference type="SAM" id="Phobius"/>
    </source>
</evidence>
<keyword evidence="5" id="KW-1133">Transmembrane helix</keyword>
<protein>
    <submittedName>
        <fullName evidence="7">HlyD family efflux transporter periplasmic adaptor subunit</fullName>
    </submittedName>
</protein>
<evidence type="ECO:0000256" key="1">
    <source>
        <dbReference type="ARBA" id="ARBA00004196"/>
    </source>
</evidence>
<feature type="region of interest" description="Disordered" evidence="4">
    <location>
        <begin position="1"/>
        <end position="23"/>
    </location>
</feature>
<evidence type="ECO:0000256" key="2">
    <source>
        <dbReference type="ARBA" id="ARBA00023054"/>
    </source>
</evidence>
<keyword evidence="5" id="KW-0812">Transmembrane</keyword>
<keyword evidence="2 3" id="KW-0175">Coiled coil</keyword>
<dbReference type="GO" id="GO:0030313">
    <property type="term" value="C:cell envelope"/>
    <property type="evidence" value="ECO:0007669"/>
    <property type="project" value="UniProtKB-SubCell"/>
</dbReference>
<name>A0A7T0BYJ6_9BACT</name>
<feature type="coiled-coil region" evidence="3">
    <location>
        <begin position="131"/>
        <end position="190"/>
    </location>
</feature>
<evidence type="ECO:0000256" key="4">
    <source>
        <dbReference type="SAM" id="MobiDB-lite"/>
    </source>
</evidence>
<dbReference type="InterPro" id="IPR050465">
    <property type="entry name" value="UPF0194_transport"/>
</dbReference>
<evidence type="ECO:0000259" key="6">
    <source>
        <dbReference type="Pfam" id="PF25917"/>
    </source>
</evidence>
<dbReference type="InterPro" id="IPR058625">
    <property type="entry name" value="MdtA-like_BSH"/>
</dbReference>
<dbReference type="Gene3D" id="2.40.50.100">
    <property type="match status" value="1"/>
</dbReference>
<comment type="subcellular location">
    <subcellularLocation>
        <location evidence="1">Cell envelope</location>
    </subcellularLocation>
</comment>
<feature type="domain" description="Multidrug resistance protein MdtA-like barrel-sandwich hybrid" evidence="6">
    <location>
        <begin position="89"/>
        <end position="337"/>
    </location>
</feature>
<dbReference type="AlphaFoldDB" id="A0A7T0BYJ6"/>
<evidence type="ECO:0000313" key="8">
    <source>
        <dbReference type="Proteomes" id="UP000594688"/>
    </source>
</evidence>
<dbReference type="PANTHER" id="PTHR32347">
    <property type="entry name" value="EFFLUX SYSTEM COMPONENT YKNX-RELATED"/>
    <property type="match status" value="1"/>
</dbReference>
<dbReference type="Proteomes" id="UP000594688">
    <property type="component" value="Chromosome"/>
</dbReference>
<reference evidence="7 8" key="1">
    <citation type="submission" date="2020-02" db="EMBL/GenBank/DDBJ databases">
        <title>Genomic and physiological characterization of two novel Nitrospinaceae genera.</title>
        <authorList>
            <person name="Mueller A.J."/>
            <person name="Jung M.-Y."/>
            <person name="Strachan C.R."/>
            <person name="Herbold C.W."/>
            <person name="Kirkegaard R.H."/>
            <person name="Daims H."/>
        </authorList>
    </citation>
    <scope>NUCLEOTIDE SEQUENCE [LARGE SCALE GENOMIC DNA]</scope>
    <source>
        <strain evidence="7">EB</strain>
    </source>
</reference>
<sequence length="475" mass="53241">MANNPVNNNLPETDSGLKSSSSQVGLFPENRVLLSRELIKIPRRLNILARTAVLIFLILAISVIFIPWTQTITVKGKLSSYLPTERPQEIHAQIKGKIINWKVNEGDKVKEGDLILTLGDINPKFMAPDLIQRLDQSREALIQQRKAAKEKAEILSERIEEMEALAEASLSTATARVSEADNKVQNAEQLTIPAKGALETAKLNLDRSRALKEKGLLSQRDLELALLAFTKAEAEFKAIEADLRGVQEGRRALGHRREQVGAELVQKLLDTKSKRASARSDFAKASKEIADLELKRSNAFQRQKAREVTAPFDGTVVRLSRMGPGEIVHSGNLLFTLVPTNTTPALEMWSSSLDAPLLRPGRPVRLLFNGVPAIPLPAWPKLMAGTFDGQIQVVDQSASENGRFRFWVVPDNSRRHWPPQQYVRQGTQVIGWVILNRVPLWYEIWRRFNLFPPDYESGDVSLKDVFLPKAGRPRK</sequence>
<dbReference type="EMBL" id="CP048685">
    <property type="protein sequence ID" value="QPJ63268.1"/>
    <property type="molecule type" value="Genomic_DNA"/>
</dbReference>
<organism evidence="7 8">
    <name type="scientific">Candidatus Nitronauta litoralis</name>
    <dbReference type="NCBI Taxonomy" id="2705533"/>
    <lineage>
        <taxon>Bacteria</taxon>
        <taxon>Pseudomonadati</taxon>
        <taxon>Nitrospinota/Tectimicrobiota group</taxon>
        <taxon>Nitrospinota</taxon>
        <taxon>Nitrospinia</taxon>
        <taxon>Nitrospinales</taxon>
        <taxon>Nitrospinaceae</taxon>
        <taxon>Candidatus Nitronauta</taxon>
    </lineage>
</organism>
<feature type="transmembrane region" description="Helical" evidence="5">
    <location>
        <begin position="47"/>
        <end position="68"/>
    </location>
</feature>
<keyword evidence="5" id="KW-0472">Membrane</keyword>
<dbReference type="Pfam" id="PF25917">
    <property type="entry name" value="BSH_RND"/>
    <property type="match status" value="1"/>
</dbReference>
<dbReference type="PANTHER" id="PTHR32347:SF23">
    <property type="entry name" value="BLL5650 PROTEIN"/>
    <property type="match status" value="1"/>
</dbReference>
<accession>A0A7T0BYJ6</accession>
<evidence type="ECO:0000313" key="7">
    <source>
        <dbReference type="EMBL" id="QPJ63268.1"/>
    </source>
</evidence>
<dbReference type="KEGG" id="nli:G3M70_15855"/>